<dbReference type="NCBIfam" id="NF045942">
    <property type="entry name" value="PolPhglucPhase"/>
    <property type="match status" value="1"/>
</dbReference>
<keyword evidence="1" id="KW-0418">Kinase</keyword>
<dbReference type="STRING" id="1250231.SAMN04488552_2177"/>
<dbReference type="InterPro" id="IPR043129">
    <property type="entry name" value="ATPase_NBD"/>
</dbReference>
<dbReference type="SUPFAM" id="SSF53067">
    <property type="entry name" value="Actin-like ATPase domain"/>
    <property type="match status" value="1"/>
</dbReference>
<sequence>MEILGIDIGGSGIKGAIVNLETGEFVAPESREPEEMARVIKSLVEHFKYEGVVGCGFPTIVKKGICKDEGNLSKKWVGVNIEELFEKATGLKFAVINDADAAGLSEIKFGAGKEEDGFTLMITVGTGLGSGAYCSGDLIPNFELGQLSYNEYEKIEDWAASSVKKREKLSFKEWGSRFNIFLNHIYKILNPDLILIGGGISKDWVEFKDQLNVNTNIAPAKLRNKAGIMGAAIAAKHKFQLRN</sequence>
<evidence type="ECO:0000313" key="2">
    <source>
        <dbReference type="Proteomes" id="UP000198858"/>
    </source>
</evidence>
<dbReference type="CDD" id="cd24058">
    <property type="entry name" value="ASKHA_NBD_ROK_PPGK"/>
    <property type="match status" value="1"/>
</dbReference>
<dbReference type="EMBL" id="LT629745">
    <property type="protein sequence ID" value="SDS12505.1"/>
    <property type="molecule type" value="Genomic_DNA"/>
</dbReference>
<dbReference type="InterPro" id="IPR000600">
    <property type="entry name" value="ROK"/>
</dbReference>
<name>A0A1H1PN35_9FLAO</name>
<organism evidence="1 2">
    <name type="scientific">Christiangramia echinicola</name>
    <dbReference type="NCBI Taxonomy" id="279359"/>
    <lineage>
        <taxon>Bacteria</taxon>
        <taxon>Pseudomonadati</taxon>
        <taxon>Bacteroidota</taxon>
        <taxon>Flavobacteriia</taxon>
        <taxon>Flavobacteriales</taxon>
        <taxon>Flavobacteriaceae</taxon>
        <taxon>Christiangramia</taxon>
    </lineage>
</organism>
<gene>
    <name evidence="1" type="ORF">SAMN04488552_2177</name>
</gene>
<keyword evidence="1" id="KW-0808">Transferase</keyword>
<dbReference type="Proteomes" id="UP000198858">
    <property type="component" value="Chromosome I"/>
</dbReference>
<protein>
    <submittedName>
        <fullName evidence="1">Polyphosphate glucokinase</fullName>
    </submittedName>
</protein>
<dbReference type="Pfam" id="PF00480">
    <property type="entry name" value="ROK"/>
    <property type="match status" value="1"/>
</dbReference>
<evidence type="ECO:0000313" key="1">
    <source>
        <dbReference type="EMBL" id="SDS12505.1"/>
    </source>
</evidence>
<reference evidence="1 2" key="1">
    <citation type="submission" date="2016-10" db="EMBL/GenBank/DDBJ databases">
        <authorList>
            <person name="Varghese N."/>
            <person name="Submissions S."/>
        </authorList>
    </citation>
    <scope>NUCLEOTIDE SEQUENCE [LARGE SCALE GENOMIC DNA]</scope>
    <source>
        <strain evidence="1 2">Mar_2010_102</strain>
    </source>
</reference>
<accession>A0A1H1PN35</accession>
<proteinExistence type="predicted"/>
<keyword evidence="2" id="KW-1185">Reference proteome</keyword>
<dbReference type="Gene3D" id="3.30.420.40">
    <property type="match status" value="2"/>
</dbReference>
<dbReference type="GO" id="GO:0016301">
    <property type="term" value="F:kinase activity"/>
    <property type="evidence" value="ECO:0007669"/>
    <property type="project" value="UniProtKB-KW"/>
</dbReference>
<dbReference type="PANTHER" id="PTHR18964:SF146">
    <property type="entry name" value="POLYPHOSPHATE GLUCOKINASE"/>
    <property type="match status" value="1"/>
</dbReference>
<dbReference type="PANTHER" id="PTHR18964">
    <property type="entry name" value="ROK (REPRESSOR, ORF, KINASE) FAMILY"/>
    <property type="match status" value="1"/>
</dbReference>
<dbReference type="AlphaFoldDB" id="A0A1H1PN35"/>
<dbReference type="RefSeq" id="WP_089662574.1">
    <property type="nucleotide sequence ID" value="NZ_LT629745.1"/>
</dbReference>